<dbReference type="EMBL" id="AM466550">
    <property type="protein sequence ID" value="CAN79157.1"/>
    <property type="molecule type" value="Genomic_DNA"/>
</dbReference>
<name>A5BPF1_VITVI</name>
<accession>A5BPF1</accession>
<proteinExistence type="predicted"/>
<evidence type="ECO:0000256" key="1">
    <source>
        <dbReference type="SAM" id="MobiDB-lite"/>
    </source>
</evidence>
<dbReference type="AlphaFoldDB" id="A5BPF1"/>
<sequence>MAETLTARLGPPTTTPMLERLSQLSRQQVEVPSTKLMTLDIGNDALICKNIKLQKNELLRDFMKQFEQAVLQVESCSMDVILEIFKRSINPGTSFFESLAKKPPATMDDLFKQTDKSSMLEDDVRAASQQVLVTSRPTKNNESSKPASPTTPKVVINNIHGDPIDERHNSKRQRRMLLRAASIRERVNFIQHNFSERSVHLIDNTVTFPPVDAN</sequence>
<gene>
    <name evidence="2" type="ORF">VITISV_004653</name>
</gene>
<feature type="compositionally biased region" description="Polar residues" evidence="1">
    <location>
        <begin position="134"/>
        <end position="151"/>
    </location>
</feature>
<reference evidence="2" key="1">
    <citation type="journal article" date="2007" name="PLoS ONE">
        <title>The first genome sequence of an elite grapevine cultivar (Pinot noir Vitis vinifera L.): coping with a highly heterozygous genome.</title>
        <authorList>
            <person name="Velasco R."/>
            <person name="Zharkikh A."/>
            <person name="Troggio M."/>
            <person name="Cartwright D.A."/>
            <person name="Cestaro A."/>
            <person name="Pruss D."/>
            <person name="Pindo M."/>
            <person name="FitzGerald L.M."/>
            <person name="Vezzulli S."/>
            <person name="Reid J."/>
            <person name="Malacarne G."/>
            <person name="Iliev D."/>
            <person name="Coppola G."/>
            <person name="Wardell B."/>
            <person name="Micheletti D."/>
            <person name="Macalma T."/>
            <person name="Facci M."/>
            <person name="Mitchell J.T."/>
            <person name="Perazzolli M."/>
            <person name="Eldredge G."/>
            <person name="Gatto P."/>
            <person name="Oyzerski R."/>
            <person name="Moretto M."/>
            <person name="Gutin N."/>
            <person name="Stefanini M."/>
            <person name="Chen Y."/>
            <person name="Segala C."/>
            <person name="Davenport C."/>
            <person name="Dematte L."/>
            <person name="Mraz A."/>
            <person name="Battilana J."/>
            <person name="Stormo K."/>
            <person name="Costa F."/>
            <person name="Tao Q."/>
            <person name="Si-Ammour A."/>
            <person name="Harkins T."/>
            <person name="Lackey A."/>
            <person name="Perbost C."/>
            <person name="Taillon B."/>
            <person name="Stella A."/>
            <person name="Solovyev V."/>
            <person name="Fawcett J.A."/>
            <person name="Sterck L."/>
            <person name="Vandepoele K."/>
            <person name="Grando S.M."/>
            <person name="Toppo S."/>
            <person name="Moser C."/>
            <person name="Lanchbury J."/>
            <person name="Bogden R."/>
            <person name="Skolnick M."/>
            <person name="Sgaramella V."/>
            <person name="Bhatnagar S.K."/>
            <person name="Fontana P."/>
            <person name="Gutin A."/>
            <person name="Van de Peer Y."/>
            <person name="Salamini F."/>
            <person name="Viola R."/>
        </authorList>
    </citation>
    <scope>NUCLEOTIDE SEQUENCE</scope>
</reference>
<protein>
    <recommendedName>
        <fullName evidence="3">Retrotransposon gag domain-containing protein</fullName>
    </recommendedName>
</protein>
<organism evidence="2">
    <name type="scientific">Vitis vinifera</name>
    <name type="common">Grape</name>
    <dbReference type="NCBI Taxonomy" id="29760"/>
    <lineage>
        <taxon>Eukaryota</taxon>
        <taxon>Viridiplantae</taxon>
        <taxon>Streptophyta</taxon>
        <taxon>Embryophyta</taxon>
        <taxon>Tracheophyta</taxon>
        <taxon>Spermatophyta</taxon>
        <taxon>Magnoliopsida</taxon>
        <taxon>eudicotyledons</taxon>
        <taxon>Gunneridae</taxon>
        <taxon>Pentapetalae</taxon>
        <taxon>rosids</taxon>
        <taxon>Vitales</taxon>
        <taxon>Vitaceae</taxon>
        <taxon>Viteae</taxon>
        <taxon>Vitis</taxon>
    </lineage>
</organism>
<evidence type="ECO:0008006" key="3">
    <source>
        <dbReference type="Google" id="ProtNLM"/>
    </source>
</evidence>
<evidence type="ECO:0000313" key="2">
    <source>
        <dbReference type="EMBL" id="CAN79157.1"/>
    </source>
</evidence>
<feature type="region of interest" description="Disordered" evidence="1">
    <location>
        <begin position="134"/>
        <end position="172"/>
    </location>
</feature>